<evidence type="ECO:0000256" key="7">
    <source>
        <dbReference type="SAM" id="MobiDB-lite"/>
    </source>
</evidence>
<keyword evidence="3 6" id="KW-0472">Membrane</keyword>
<name>G0UYL4_TRYCI</name>
<evidence type="ECO:0000313" key="8">
    <source>
        <dbReference type="EMBL" id="CCC94481.1"/>
    </source>
</evidence>
<evidence type="ECO:0000256" key="1">
    <source>
        <dbReference type="ARBA" id="ARBA00004180"/>
    </source>
</evidence>
<dbReference type="InterPro" id="IPR000996">
    <property type="entry name" value="Clathrin_L-chain"/>
</dbReference>
<dbReference type="AlphaFoldDB" id="G0UYL4"/>
<evidence type="ECO:0000256" key="3">
    <source>
        <dbReference type="ARBA" id="ARBA00023136"/>
    </source>
</evidence>
<dbReference type="Pfam" id="PF01086">
    <property type="entry name" value="Clathrin_lg_ch"/>
    <property type="match status" value="1"/>
</dbReference>
<dbReference type="GO" id="GO:0030130">
    <property type="term" value="C:clathrin coat of trans-Golgi network vesicle"/>
    <property type="evidence" value="ECO:0007669"/>
    <property type="project" value="InterPro"/>
</dbReference>
<organism evidence="8">
    <name type="scientific">Trypanosoma congolense (strain IL3000)</name>
    <dbReference type="NCBI Taxonomy" id="1068625"/>
    <lineage>
        <taxon>Eukaryota</taxon>
        <taxon>Discoba</taxon>
        <taxon>Euglenozoa</taxon>
        <taxon>Kinetoplastea</taxon>
        <taxon>Metakinetoplastina</taxon>
        <taxon>Trypanosomatida</taxon>
        <taxon>Trypanosomatidae</taxon>
        <taxon>Trypanosoma</taxon>
        <taxon>Nannomonas</taxon>
    </lineage>
</organism>
<dbReference type="VEuPathDB" id="TriTrypDB:TcIL3000_10_12630"/>
<proteinExistence type="inferred from homology"/>
<keyword evidence="4 6" id="KW-0168">Coated pit</keyword>
<gene>
    <name evidence="8" type="ORF">TCIL3000_10_12630</name>
</gene>
<dbReference type="EMBL" id="HE575323">
    <property type="protein sequence ID" value="CCC94481.1"/>
    <property type="molecule type" value="Genomic_DNA"/>
</dbReference>
<evidence type="ECO:0000256" key="6">
    <source>
        <dbReference type="RuleBase" id="RU363137"/>
    </source>
</evidence>
<comment type="similarity">
    <text evidence="2 6">Belongs to the clathrin light chain family.</text>
</comment>
<reference evidence="8" key="1">
    <citation type="journal article" date="2012" name="Proc. Natl. Acad. Sci. U.S.A.">
        <title>Antigenic diversity is generated by distinct evolutionary mechanisms in African trypanosome species.</title>
        <authorList>
            <person name="Jackson A.P."/>
            <person name="Berry A."/>
            <person name="Aslett M."/>
            <person name="Allison H.C."/>
            <person name="Burton P."/>
            <person name="Vavrova-Anderson J."/>
            <person name="Brown R."/>
            <person name="Browne H."/>
            <person name="Corton N."/>
            <person name="Hauser H."/>
            <person name="Gamble J."/>
            <person name="Gilderthorp R."/>
            <person name="Marcello L."/>
            <person name="McQuillan J."/>
            <person name="Otto T.D."/>
            <person name="Quail M.A."/>
            <person name="Sanders M.J."/>
            <person name="van Tonder A."/>
            <person name="Ginger M.L."/>
            <person name="Field M.C."/>
            <person name="Barry J.D."/>
            <person name="Hertz-Fowler C."/>
            <person name="Berriman M."/>
        </authorList>
    </citation>
    <scope>NUCLEOTIDE SEQUENCE</scope>
    <source>
        <strain evidence="8">IL3000</strain>
    </source>
</reference>
<comment type="subcellular location">
    <subcellularLocation>
        <location evidence="1 6">Cytoplasmic vesicle membrane</location>
        <topology evidence="1 6">Peripheral membrane protein</topology>
        <orientation evidence="1 6">Cytoplasmic side</orientation>
    </subcellularLocation>
    <subcellularLocation>
        <location evidence="6">Membrane</location>
        <location evidence="6">Coated pit</location>
        <topology evidence="6">Peripheral membrane protein</topology>
        <orientation evidence="6">Cytoplasmic side</orientation>
    </subcellularLocation>
    <text evidence="6">Cytoplasmic face of coated pits and vesicles.</text>
</comment>
<sequence>MDFFNEDQPQQPPIEGDTTGAQVAAPLASGEANEVFAAPNVAAAPATTAAPAEPMNQDASTPACVSAKKNVDARTADIDTKSHEKEKQLVDAAQAYLKELNKERDNKIKETKEKHIRDQEVSNKKEPCRDAASVWASMRTLVDFTKANKYSKNTERMRSILSNLAQVKSS</sequence>
<evidence type="ECO:0000256" key="4">
    <source>
        <dbReference type="ARBA" id="ARBA00023176"/>
    </source>
</evidence>
<accession>G0UYL4</accession>
<dbReference type="GO" id="GO:0030132">
    <property type="term" value="C:clathrin coat of coated pit"/>
    <property type="evidence" value="ECO:0007669"/>
    <property type="project" value="InterPro"/>
</dbReference>
<feature type="region of interest" description="Disordered" evidence="7">
    <location>
        <begin position="46"/>
        <end position="67"/>
    </location>
</feature>
<evidence type="ECO:0000256" key="5">
    <source>
        <dbReference type="ARBA" id="ARBA00023329"/>
    </source>
</evidence>
<feature type="region of interest" description="Disordered" evidence="7">
    <location>
        <begin position="1"/>
        <end position="27"/>
    </location>
</feature>
<evidence type="ECO:0000256" key="2">
    <source>
        <dbReference type="ARBA" id="ARBA00005263"/>
    </source>
</evidence>
<protein>
    <recommendedName>
        <fullName evidence="6">Clathrin light chain</fullName>
    </recommendedName>
</protein>
<feature type="region of interest" description="Disordered" evidence="7">
    <location>
        <begin position="106"/>
        <end position="126"/>
    </location>
</feature>
<dbReference type="GO" id="GO:0006886">
    <property type="term" value="P:intracellular protein transport"/>
    <property type="evidence" value="ECO:0007669"/>
    <property type="project" value="InterPro"/>
</dbReference>
<dbReference type="GO" id="GO:0016192">
    <property type="term" value="P:vesicle-mediated transport"/>
    <property type="evidence" value="ECO:0007669"/>
    <property type="project" value="InterPro"/>
</dbReference>
<comment type="function">
    <text evidence="6">Clathrin is the major protein of the polyhedral coat of coated pits and vesicles.</text>
</comment>
<dbReference type="GO" id="GO:0005198">
    <property type="term" value="F:structural molecule activity"/>
    <property type="evidence" value="ECO:0007669"/>
    <property type="project" value="InterPro"/>
</dbReference>
<keyword evidence="5 6" id="KW-0968">Cytoplasmic vesicle</keyword>